<evidence type="ECO:0000313" key="2">
    <source>
        <dbReference type="EMBL" id="KAK4124796.1"/>
    </source>
</evidence>
<accession>A0AAN6U2W6</accession>
<dbReference type="Proteomes" id="UP001302602">
    <property type="component" value="Unassembled WGS sequence"/>
</dbReference>
<keyword evidence="3" id="KW-1185">Reference proteome</keyword>
<protein>
    <recommendedName>
        <fullName evidence="1">2EXR domain-containing protein</fullName>
    </recommendedName>
</protein>
<sequence length="363" mass="42088">MSANRFPKFPDLPAELRRMICSFCIPGRRVYEMHTAMLEHHDNVLGGSAYEGDNGSTLWWSWSGRFPVISHVCREGRELVLESHVYITAEAGKLDDDGVPCPEWETWNECLPVRLRKGFDVVHLHWTREYYYPIYLPGPPNPLLYFQWLANQAAAASVSAELLHAFDSGTTSSRITPEEVKYFSPYKLYYVVLTIVEIHMTYYEAAHAGVFGRLGEEPIQLVDPRDTTAVARLRDVWRRHRLPSEEPEHAEFFSRAVDSAEAYCARIEQWRQELETVWIWYKCQELRVPNETLSEIWPDPNRPAGHPVHLAFAFPFRRPGAPTSSALYNRRGPNKEHPWVQAQLALMPRFEPALMFRHCARMC</sequence>
<evidence type="ECO:0000259" key="1">
    <source>
        <dbReference type="Pfam" id="PF20150"/>
    </source>
</evidence>
<feature type="non-terminal residue" evidence="2">
    <location>
        <position position="363"/>
    </location>
</feature>
<feature type="domain" description="2EXR" evidence="1">
    <location>
        <begin position="6"/>
        <end position="83"/>
    </location>
</feature>
<organism evidence="2 3">
    <name type="scientific">Parathielavia appendiculata</name>
    <dbReference type="NCBI Taxonomy" id="2587402"/>
    <lineage>
        <taxon>Eukaryota</taxon>
        <taxon>Fungi</taxon>
        <taxon>Dikarya</taxon>
        <taxon>Ascomycota</taxon>
        <taxon>Pezizomycotina</taxon>
        <taxon>Sordariomycetes</taxon>
        <taxon>Sordariomycetidae</taxon>
        <taxon>Sordariales</taxon>
        <taxon>Chaetomiaceae</taxon>
        <taxon>Parathielavia</taxon>
    </lineage>
</organism>
<gene>
    <name evidence="2" type="ORF">N657DRAFT_554909</name>
</gene>
<proteinExistence type="predicted"/>
<dbReference type="EMBL" id="MU853226">
    <property type="protein sequence ID" value="KAK4124796.1"/>
    <property type="molecule type" value="Genomic_DNA"/>
</dbReference>
<reference evidence="2" key="2">
    <citation type="submission" date="2023-05" db="EMBL/GenBank/DDBJ databases">
        <authorList>
            <consortium name="Lawrence Berkeley National Laboratory"/>
            <person name="Steindorff A."/>
            <person name="Hensen N."/>
            <person name="Bonometti L."/>
            <person name="Westerberg I."/>
            <person name="Brannstrom I.O."/>
            <person name="Guillou S."/>
            <person name="Cros-Aarteil S."/>
            <person name="Calhoun S."/>
            <person name="Haridas S."/>
            <person name="Kuo A."/>
            <person name="Mondo S."/>
            <person name="Pangilinan J."/>
            <person name="Riley R."/>
            <person name="Labutti K."/>
            <person name="Andreopoulos B."/>
            <person name="Lipzen A."/>
            <person name="Chen C."/>
            <person name="Yanf M."/>
            <person name="Daum C."/>
            <person name="Ng V."/>
            <person name="Clum A."/>
            <person name="Ohm R."/>
            <person name="Martin F."/>
            <person name="Silar P."/>
            <person name="Natvig D."/>
            <person name="Lalanne C."/>
            <person name="Gautier V."/>
            <person name="Ament-Velasquez S.L."/>
            <person name="Kruys A."/>
            <person name="Hutchinson M.I."/>
            <person name="Powell A.J."/>
            <person name="Barry K."/>
            <person name="Miller A.N."/>
            <person name="Grigoriev I.V."/>
            <person name="Debuchy R."/>
            <person name="Gladieux P."/>
            <person name="Thoren M.H."/>
            <person name="Johannesson H."/>
        </authorList>
    </citation>
    <scope>NUCLEOTIDE SEQUENCE</scope>
    <source>
        <strain evidence="2">CBS 731.68</strain>
    </source>
</reference>
<evidence type="ECO:0000313" key="3">
    <source>
        <dbReference type="Proteomes" id="UP001302602"/>
    </source>
</evidence>
<reference evidence="2" key="1">
    <citation type="journal article" date="2023" name="Mol. Phylogenet. Evol.">
        <title>Genome-scale phylogeny and comparative genomics of the fungal order Sordariales.</title>
        <authorList>
            <person name="Hensen N."/>
            <person name="Bonometti L."/>
            <person name="Westerberg I."/>
            <person name="Brannstrom I.O."/>
            <person name="Guillou S."/>
            <person name="Cros-Aarteil S."/>
            <person name="Calhoun S."/>
            <person name="Haridas S."/>
            <person name="Kuo A."/>
            <person name="Mondo S."/>
            <person name="Pangilinan J."/>
            <person name="Riley R."/>
            <person name="LaButti K."/>
            <person name="Andreopoulos B."/>
            <person name="Lipzen A."/>
            <person name="Chen C."/>
            <person name="Yan M."/>
            <person name="Daum C."/>
            <person name="Ng V."/>
            <person name="Clum A."/>
            <person name="Steindorff A."/>
            <person name="Ohm R.A."/>
            <person name="Martin F."/>
            <person name="Silar P."/>
            <person name="Natvig D.O."/>
            <person name="Lalanne C."/>
            <person name="Gautier V."/>
            <person name="Ament-Velasquez S.L."/>
            <person name="Kruys A."/>
            <person name="Hutchinson M.I."/>
            <person name="Powell A.J."/>
            <person name="Barry K."/>
            <person name="Miller A.N."/>
            <person name="Grigoriev I.V."/>
            <person name="Debuchy R."/>
            <person name="Gladieux P."/>
            <person name="Hiltunen Thoren M."/>
            <person name="Johannesson H."/>
        </authorList>
    </citation>
    <scope>NUCLEOTIDE SEQUENCE</scope>
    <source>
        <strain evidence="2">CBS 731.68</strain>
    </source>
</reference>
<dbReference type="InterPro" id="IPR045518">
    <property type="entry name" value="2EXR"/>
</dbReference>
<dbReference type="AlphaFoldDB" id="A0AAN6U2W6"/>
<dbReference type="GeneID" id="87824702"/>
<dbReference type="RefSeq" id="XP_062648567.1">
    <property type="nucleotide sequence ID" value="XM_062787932.1"/>
</dbReference>
<comment type="caution">
    <text evidence="2">The sequence shown here is derived from an EMBL/GenBank/DDBJ whole genome shotgun (WGS) entry which is preliminary data.</text>
</comment>
<name>A0AAN6U2W6_9PEZI</name>
<dbReference type="Pfam" id="PF20150">
    <property type="entry name" value="2EXR"/>
    <property type="match status" value="1"/>
</dbReference>